<organism evidence="2 3">
    <name type="scientific">Streptomyces chengmaiensis</name>
    <dbReference type="NCBI Taxonomy" id="3040919"/>
    <lineage>
        <taxon>Bacteria</taxon>
        <taxon>Bacillati</taxon>
        <taxon>Actinomycetota</taxon>
        <taxon>Actinomycetes</taxon>
        <taxon>Kitasatosporales</taxon>
        <taxon>Streptomycetaceae</taxon>
        <taxon>Streptomyces</taxon>
    </lineage>
</organism>
<reference evidence="2 3" key="1">
    <citation type="submission" date="2023-04" db="EMBL/GenBank/DDBJ databases">
        <title>Streptomyces chengmaiensis sp. nov. isolated from the stem of mangrove plant in Hainan.</title>
        <authorList>
            <person name="Huang X."/>
            <person name="Zhou S."/>
            <person name="Chu X."/>
            <person name="Xie Y."/>
            <person name="Lin Y."/>
        </authorList>
    </citation>
    <scope>NUCLEOTIDE SEQUENCE [LARGE SCALE GENOMIC DNA]</scope>
    <source>
        <strain evidence="2 3">HNM0663</strain>
    </source>
</reference>
<protein>
    <recommendedName>
        <fullName evidence="4">DNA-damage-inducible protein D</fullName>
    </recommendedName>
</protein>
<proteinExistence type="predicted"/>
<feature type="compositionally biased region" description="Polar residues" evidence="1">
    <location>
        <begin position="1"/>
        <end position="15"/>
    </location>
</feature>
<evidence type="ECO:0000313" key="3">
    <source>
        <dbReference type="Proteomes" id="UP001223144"/>
    </source>
</evidence>
<evidence type="ECO:0008006" key="4">
    <source>
        <dbReference type="Google" id="ProtNLM"/>
    </source>
</evidence>
<dbReference type="RefSeq" id="WP_279931412.1">
    <property type="nucleotide sequence ID" value="NZ_JARWBG010000040.1"/>
</dbReference>
<evidence type="ECO:0000313" key="2">
    <source>
        <dbReference type="EMBL" id="MDH2392354.1"/>
    </source>
</evidence>
<name>A0ABT6HUG2_9ACTN</name>
<keyword evidence="3" id="KW-1185">Reference proteome</keyword>
<feature type="region of interest" description="Disordered" evidence="1">
    <location>
        <begin position="1"/>
        <end position="39"/>
    </location>
</feature>
<dbReference type="EMBL" id="JARWBG010000040">
    <property type="protein sequence ID" value="MDH2392354.1"/>
    <property type="molecule type" value="Genomic_DNA"/>
</dbReference>
<dbReference type="Proteomes" id="UP001223144">
    <property type="component" value="Unassembled WGS sequence"/>
</dbReference>
<accession>A0ABT6HUG2</accession>
<sequence>MHQKTTSSALPSTPTEQRDPTAPESPFDAIRRVRPDGSEYWPARDMQPLMGYSQWSKLKTPLTRAMATAKNQGLDVAANFPRSGKVAGQSGPAPEDYELSRTAAYLLAMNGDPNKPEVAAAQLYFAAKTREAELAAQETVRPKSGAELVLQMAQELVAQEQRLATIEATQAATAAKVAALEGRHDEFTALGYAKLHDHPTGRPYLAQVGRRATRIMREQGREPHQRQDATFGVVNVYPVLVLEHAFSEVTR</sequence>
<gene>
    <name evidence="2" type="ORF">QCN29_26965</name>
</gene>
<evidence type="ECO:0000256" key="1">
    <source>
        <dbReference type="SAM" id="MobiDB-lite"/>
    </source>
</evidence>
<comment type="caution">
    <text evidence="2">The sequence shown here is derived from an EMBL/GenBank/DDBJ whole genome shotgun (WGS) entry which is preliminary data.</text>
</comment>